<feature type="binding site" evidence="4">
    <location>
        <position position="301"/>
    </location>
    <ligand>
        <name>Zn(2+)</name>
        <dbReference type="ChEBI" id="CHEBI:29105"/>
    </ligand>
</feature>
<dbReference type="SUPFAM" id="SSF51556">
    <property type="entry name" value="Metallo-dependent hydrolases"/>
    <property type="match status" value="1"/>
</dbReference>
<feature type="binding site" evidence="4">
    <location>
        <position position="213"/>
    </location>
    <ligand>
        <name>Zn(2+)</name>
        <dbReference type="ChEBI" id="CHEBI:29105"/>
    </ligand>
</feature>
<dbReference type="AlphaFoldDB" id="A0A9X7VW33"/>
<dbReference type="EMBL" id="CP071182">
    <property type="protein sequence ID" value="QSO45690.1"/>
    <property type="molecule type" value="Genomic_DNA"/>
</dbReference>
<dbReference type="PANTHER" id="PTHR43794:SF11">
    <property type="entry name" value="AMIDOHYDROLASE-RELATED DOMAIN-CONTAINING PROTEIN"/>
    <property type="match status" value="1"/>
</dbReference>
<dbReference type="KEGG" id="afx:JZ786_14135"/>
<evidence type="ECO:0000256" key="4">
    <source>
        <dbReference type="HAMAP-Rule" id="MF_01281"/>
    </source>
</evidence>
<dbReference type="GO" id="GO:0046872">
    <property type="term" value="F:metal ion binding"/>
    <property type="evidence" value="ECO:0007669"/>
    <property type="project" value="UniProtKB-KW"/>
</dbReference>
<dbReference type="Gene3D" id="3.20.20.140">
    <property type="entry name" value="Metal-dependent hydrolases"/>
    <property type="match status" value="1"/>
</dbReference>
<feature type="domain" description="Amidohydrolase-related" evidence="5">
    <location>
        <begin position="57"/>
        <end position="405"/>
    </location>
</feature>
<dbReference type="InterPro" id="IPR023512">
    <property type="entry name" value="Deaminase_MtaD/DadD"/>
</dbReference>
<proteinExistence type="inferred from homology"/>
<keyword evidence="3 4" id="KW-0862">Zinc</keyword>
<evidence type="ECO:0000313" key="6">
    <source>
        <dbReference type="EMBL" id="QSO45690.1"/>
    </source>
</evidence>
<dbReference type="RefSeq" id="WP_206655059.1">
    <property type="nucleotide sequence ID" value="NZ_CP071182.1"/>
</dbReference>
<dbReference type="CDD" id="cd01298">
    <property type="entry name" value="ATZ_TRZ_like"/>
    <property type="match status" value="1"/>
</dbReference>
<evidence type="ECO:0000256" key="1">
    <source>
        <dbReference type="ARBA" id="ARBA00022723"/>
    </source>
</evidence>
<dbReference type="Pfam" id="PF01979">
    <property type="entry name" value="Amidohydro_1"/>
    <property type="match status" value="1"/>
</dbReference>
<feature type="binding site" evidence="4">
    <location>
        <position position="66"/>
    </location>
    <ligand>
        <name>Zn(2+)</name>
        <dbReference type="ChEBI" id="CHEBI:29105"/>
    </ligand>
</feature>
<accession>A0A9X7VW33</accession>
<dbReference type="InterPro" id="IPR011059">
    <property type="entry name" value="Metal-dep_hydrolase_composite"/>
</dbReference>
<reference evidence="6 7" key="1">
    <citation type="submission" date="2021-02" db="EMBL/GenBank/DDBJ databases">
        <title>Alicyclobacillus curvatus sp. nov. and Alicyclobacillus mengziensis sp. nov., two acidophilic bacteria isolated from acid mine drainage.</title>
        <authorList>
            <person name="Huang Y."/>
        </authorList>
    </citation>
    <scope>NUCLEOTIDE SEQUENCE [LARGE SCALE GENOMIC DNA]</scope>
    <source>
        <strain evidence="6 7">S30H14</strain>
    </source>
</reference>
<keyword evidence="7" id="KW-1185">Reference proteome</keyword>
<feature type="binding site" evidence="4">
    <location>
        <position position="95"/>
    </location>
    <ligand>
        <name>substrate</name>
    </ligand>
</feature>
<evidence type="ECO:0000259" key="5">
    <source>
        <dbReference type="Pfam" id="PF01979"/>
    </source>
</evidence>
<dbReference type="FunFam" id="3.20.20.140:FF:000014">
    <property type="entry name" value="5-methylthioadenosine/S-adenosylhomocysteine deaminase"/>
    <property type="match status" value="1"/>
</dbReference>
<dbReference type="PANTHER" id="PTHR43794">
    <property type="entry name" value="AMINOHYDROLASE SSNA-RELATED"/>
    <property type="match status" value="1"/>
</dbReference>
<comment type="similarity">
    <text evidence="4">Belongs to the metallo-dependent hydrolases superfamily. MTA/SAH deaminase family.</text>
</comment>
<dbReference type="Gene3D" id="2.30.40.10">
    <property type="entry name" value="Urease, subunit C, domain 1"/>
    <property type="match status" value="1"/>
</dbReference>
<dbReference type="GO" id="GO:0050270">
    <property type="term" value="F:S-adenosylhomocysteine deaminase activity"/>
    <property type="evidence" value="ECO:0007669"/>
    <property type="project" value="UniProtKB-UniRule"/>
</dbReference>
<dbReference type="InterPro" id="IPR032466">
    <property type="entry name" value="Metal_Hydrolase"/>
</dbReference>
<protein>
    <recommendedName>
        <fullName evidence="4">5-methylthioadenosine/S-adenosylhomocysteine deaminase</fullName>
        <shortName evidence="4">MTA/SAH deaminase</shortName>
        <ecNumber evidence="4">3.5.4.28</ecNumber>
        <ecNumber evidence="4">3.5.4.31</ecNumber>
    </recommendedName>
</protein>
<keyword evidence="1 4" id="KW-0479">Metal-binding</keyword>
<feature type="binding site" evidence="4">
    <location>
        <position position="216"/>
    </location>
    <ligand>
        <name>substrate</name>
    </ligand>
</feature>
<evidence type="ECO:0000313" key="7">
    <source>
        <dbReference type="Proteomes" id="UP000663505"/>
    </source>
</evidence>
<organism evidence="6 7">
    <name type="scientific">Alicyclobacillus mengziensis</name>
    <dbReference type="NCBI Taxonomy" id="2931921"/>
    <lineage>
        <taxon>Bacteria</taxon>
        <taxon>Bacillati</taxon>
        <taxon>Bacillota</taxon>
        <taxon>Bacilli</taxon>
        <taxon>Bacillales</taxon>
        <taxon>Alicyclobacillaceae</taxon>
        <taxon>Alicyclobacillus</taxon>
    </lineage>
</organism>
<comment type="catalytic activity">
    <reaction evidence="4">
        <text>S-methyl-5'-thioadenosine + H2O + H(+) = S-methyl-5'-thioinosine + NH4(+)</text>
        <dbReference type="Rhea" id="RHEA:25025"/>
        <dbReference type="ChEBI" id="CHEBI:15377"/>
        <dbReference type="ChEBI" id="CHEBI:15378"/>
        <dbReference type="ChEBI" id="CHEBI:17509"/>
        <dbReference type="ChEBI" id="CHEBI:28938"/>
        <dbReference type="ChEBI" id="CHEBI:48595"/>
        <dbReference type="EC" id="3.5.4.31"/>
    </reaction>
</comment>
<sequence>MNQRVLLEVGGLIETPTSVITGPSYILWNQSTIEETGAGEYLGDRSLLTVIRRRNRIAMPGLVNTHGHAAMTLFRSAGDDVPLEKWLKEKIYPLERQLTKEAVYWGTQLACWEMLTSGTTCFTDMYFYMNESARAVHESGIRGVLSIGLLGFTEEMQKQGLADSKSHYETWHGAGEGRISVMLGPHAPYTCPPAFLLQITELSQLLDLPMQIHLSETAYEVAESYRQHGTSPIGLMHSLGVLNRPVLAAHCVHVDDKDISLLAAHDVRVAHNPQSNLKLGSGIAPAVKMRQAGITLGLGTDGAASNNNLDMFEELRLAATLHKGVLQDATAITAPEALEMATVSGARAVFRPTGDGTLTAGAVADVVLLNLESPRFLPTYDLVSNIVYSASAEDVTDVFVAGQEVVRKGEPVTLDTEQIRYQIERITRNFERK</sequence>
<name>A0A9X7VW33_9BACL</name>
<keyword evidence="2 4" id="KW-0378">Hydrolase</keyword>
<dbReference type="SUPFAM" id="SSF51338">
    <property type="entry name" value="Composite domain of metallo-dependent hydrolases"/>
    <property type="match status" value="2"/>
</dbReference>
<dbReference type="HAMAP" id="MF_01281">
    <property type="entry name" value="MTA_SAH_deamin"/>
    <property type="match status" value="1"/>
</dbReference>
<feature type="binding site" evidence="4">
    <location>
        <position position="186"/>
    </location>
    <ligand>
        <name>substrate</name>
    </ligand>
</feature>
<dbReference type="InterPro" id="IPR006680">
    <property type="entry name" value="Amidohydro-rel"/>
</dbReference>
<dbReference type="GO" id="GO:0090614">
    <property type="term" value="F:5'-methylthioadenosine deaminase activity"/>
    <property type="evidence" value="ECO:0007669"/>
    <property type="project" value="UniProtKB-UniRule"/>
</dbReference>
<dbReference type="Proteomes" id="UP000663505">
    <property type="component" value="Chromosome"/>
</dbReference>
<evidence type="ECO:0000256" key="2">
    <source>
        <dbReference type="ARBA" id="ARBA00022801"/>
    </source>
</evidence>
<feature type="binding site" evidence="4">
    <location>
        <position position="68"/>
    </location>
    <ligand>
        <name>Zn(2+)</name>
        <dbReference type="ChEBI" id="CHEBI:29105"/>
    </ligand>
</feature>
<comment type="function">
    <text evidence="4">Catalyzes the deamination of 5-methylthioadenosine and S-adenosyl-L-homocysteine into 5-methylthioinosine and S-inosyl-L-homocysteine, respectively. Is also able to deaminate adenosine.</text>
</comment>
<evidence type="ECO:0000256" key="3">
    <source>
        <dbReference type="ARBA" id="ARBA00022833"/>
    </source>
</evidence>
<dbReference type="InterPro" id="IPR050287">
    <property type="entry name" value="MTA/SAH_deaminase"/>
</dbReference>
<dbReference type="EC" id="3.5.4.28" evidence="4"/>
<feature type="binding site" evidence="4">
    <location>
        <position position="301"/>
    </location>
    <ligand>
        <name>substrate</name>
    </ligand>
</feature>
<comment type="cofactor">
    <cofactor evidence="4">
        <name>Zn(2+)</name>
        <dbReference type="ChEBI" id="CHEBI:29105"/>
    </cofactor>
    <text evidence="4">Binds 1 zinc ion per subunit.</text>
</comment>
<gene>
    <name evidence="4" type="primary">mtaD</name>
    <name evidence="6" type="ORF">JZ786_14135</name>
</gene>
<comment type="catalytic activity">
    <reaction evidence="4">
        <text>S-adenosyl-L-homocysteine + H2O + H(+) = S-inosyl-L-homocysteine + NH4(+)</text>
        <dbReference type="Rhea" id="RHEA:20716"/>
        <dbReference type="ChEBI" id="CHEBI:15377"/>
        <dbReference type="ChEBI" id="CHEBI:15378"/>
        <dbReference type="ChEBI" id="CHEBI:28938"/>
        <dbReference type="ChEBI" id="CHEBI:57856"/>
        <dbReference type="ChEBI" id="CHEBI:57985"/>
        <dbReference type="EC" id="3.5.4.28"/>
    </reaction>
</comment>
<dbReference type="EC" id="3.5.4.31" evidence="4"/>
<comment type="caution">
    <text evidence="4">Lacks conserved residue(s) required for the propagation of feature annotation.</text>
</comment>